<dbReference type="AlphaFoldDB" id="A0A845I1L9"/>
<dbReference type="SUPFAM" id="SSF51206">
    <property type="entry name" value="cAMP-binding domain-like"/>
    <property type="match status" value="1"/>
</dbReference>
<dbReference type="FunFam" id="1.10.10.10:FF:000028">
    <property type="entry name" value="Fumarate/nitrate reduction transcriptional regulator Fnr"/>
    <property type="match status" value="1"/>
</dbReference>
<evidence type="ECO:0000256" key="2">
    <source>
        <dbReference type="ARBA" id="ARBA00023125"/>
    </source>
</evidence>
<dbReference type="SMART" id="SM00419">
    <property type="entry name" value="HTH_CRP"/>
    <property type="match status" value="1"/>
</dbReference>
<dbReference type="InterPro" id="IPR036388">
    <property type="entry name" value="WH-like_DNA-bd_sf"/>
</dbReference>
<comment type="caution">
    <text evidence="5">The sequence shown here is derived from an EMBL/GenBank/DDBJ whole genome shotgun (WGS) entry which is preliminary data.</text>
</comment>
<evidence type="ECO:0000313" key="6">
    <source>
        <dbReference type="Proteomes" id="UP000444316"/>
    </source>
</evidence>
<sequence>MANSIEQNNCSVCSQRTQCVGAAAGSQTTSHRIRIERHTALYEAGSAVGDQIYHIRSGSFKVVRGPSAPDADAHVIGFALAPDFIGLDALDQLEYSNSVVALEDSVVCSISWNRHAFEGRRRPVMRAHLHALLAREMRREQRAALMLRNTQAEQRMADLLLTLSERQTTYGYQPEEFRLPMSRCDIASYLGVTAECVSRLLLQFKQRALFELCRRDVKLLDMSALRTMAFGHEPQPDQAMLAAA</sequence>
<dbReference type="Gene3D" id="1.10.10.10">
    <property type="entry name" value="Winged helix-like DNA-binding domain superfamily/Winged helix DNA-binding domain"/>
    <property type="match status" value="1"/>
</dbReference>
<dbReference type="PRINTS" id="PR00034">
    <property type="entry name" value="HTHCRP"/>
</dbReference>
<gene>
    <name evidence="5" type="ORF">GTP23_11505</name>
</gene>
<name>A0A845I1L9_9BURK</name>
<dbReference type="InterPro" id="IPR018490">
    <property type="entry name" value="cNMP-bd_dom_sf"/>
</dbReference>
<dbReference type="Proteomes" id="UP000444316">
    <property type="component" value="Unassembled WGS sequence"/>
</dbReference>
<dbReference type="PROSITE" id="PS51063">
    <property type="entry name" value="HTH_CRP_2"/>
    <property type="match status" value="1"/>
</dbReference>
<dbReference type="GO" id="GO:0003677">
    <property type="term" value="F:DNA binding"/>
    <property type="evidence" value="ECO:0007669"/>
    <property type="project" value="UniProtKB-KW"/>
</dbReference>
<dbReference type="InterPro" id="IPR012318">
    <property type="entry name" value="HTH_CRP"/>
</dbReference>
<reference evidence="5" key="1">
    <citation type="submission" date="2019-12" db="EMBL/GenBank/DDBJ databases">
        <title>Novel species isolated from a subtropical stream in China.</title>
        <authorList>
            <person name="Lu H."/>
        </authorList>
    </citation>
    <scope>NUCLEOTIDE SEQUENCE [LARGE SCALE GENOMIC DNA]</scope>
    <source>
        <strain evidence="5">FT93W</strain>
    </source>
</reference>
<keyword evidence="2" id="KW-0238">DNA-binding</keyword>
<dbReference type="GO" id="GO:0006355">
    <property type="term" value="P:regulation of DNA-templated transcription"/>
    <property type="evidence" value="ECO:0007669"/>
    <property type="project" value="InterPro"/>
</dbReference>
<dbReference type="CDD" id="cd00038">
    <property type="entry name" value="CAP_ED"/>
    <property type="match status" value="1"/>
</dbReference>
<dbReference type="SUPFAM" id="SSF46785">
    <property type="entry name" value="Winged helix' DNA-binding domain"/>
    <property type="match status" value="1"/>
</dbReference>
<keyword evidence="3" id="KW-0804">Transcription</keyword>
<evidence type="ECO:0000256" key="1">
    <source>
        <dbReference type="ARBA" id="ARBA00023015"/>
    </source>
</evidence>
<dbReference type="RefSeq" id="WP_161035244.1">
    <property type="nucleotide sequence ID" value="NZ_WWCL01000002.1"/>
</dbReference>
<organism evidence="5 6">
    <name type="scientific">Duganella fentianensis</name>
    <dbReference type="NCBI Taxonomy" id="2692177"/>
    <lineage>
        <taxon>Bacteria</taxon>
        <taxon>Pseudomonadati</taxon>
        <taxon>Pseudomonadota</taxon>
        <taxon>Betaproteobacteria</taxon>
        <taxon>Burkholderiales</taxon>
        <taxon>Oxalobacteraceae</taxon>
        <taxon>Telluria group</taxon>
        <taxon>Duganella</taxon>
    </lineage>
</organism>
<evidence type="ECO:0000259" key="4">
    <source>
        <dbReference type="PROSITE" id="PS51063"/>
    </source>
</evidence>
<accession>A0A845I1L9</accession>
<dbReference type="InterPro" id="IPR014710">
    <property type="entry name" value="RmlC-like_jellyroll"/>
</dbReference>
<protein>
    <submittedName>
        <fullName evidence="5">Helix-turn-helix domain-containing protein</fullName>
    </submittedName>
</protein>
<dbReference type="Pfam" id="PF00027">
    <property type="entry name" value="cNMP_binding"/>
    <property type="match status" value="1"/>
</dbReference>
<evidence type="ECO:0000256" key="3">
    <source>
        <dbReference type="ARBA" id="ARBA00023163"/>
    </source>
</evidence>
<keyword evidence="6" id="KW-1185">Reference proteome</keyword>
<dbReference type="Gene3D" id="2.60.120.10">
    <property type="entry name" value="Jelly Rolls"/>
    <property type="match status" value="1"/>
</dbReference>
<proteinExistence type="predicted"/>
<keyword evidence="1" id="KW-0805">Transcription regulation</keyword>
<dbReference type="InterPro" id="IPR036390">
    <property type="entry name" value="WH_DNA-bd_sf"/>
</dbReference>
<dbReference type="InterPro" id="IPR000595">
    <property type="entry name" value="cNMP-bd_dom"/>
</dbReference>
<dbReference type="Pfam" id="PF13545">
    <property type="entry name" value="HTH_Crp_2"/>
    <property type="match status" value="1"/>
</dbReference>
<feature type="domain" description="HTH crp-type" evidence="4">
    <location>
        <begin position="150"/>
        <end position="223"/>
    </location>
</feature>
<evidence type="ECO:0000313" key="5">
    <source>
        <dbReference type="EMBL" id="MYN45675.1"/>
    </source>
</evidence>
<dbReference type="EMBL" id="WWCL01000002">
    <property type="protein sequence ID" value="MYN45675.1"/>
    <property type="molecule type" value="Genomic_DNA"/>
</dbReference>